<sequence>MRGLLLAILLLAAPASAQRVGTYFLAETPPFSADDASAAGAGAFAQTAEPLAFHRNPALLAGVGRSRGLFVRADRSGDFGFGDTIGLTNAAVAAGAEVRLAGQPLALGVGASYTLLDYGVQTWTSDAGVPLFDYESHEDALSAALGAGWTGPVEIDLGAALHARRGVELFPSGELAESDRATGLTMDLGAAVTFPVFGRNARGPVLPILDVSTGYVQQNLTLANRRPDFYRETDAPSNARVAVMGYGVRAGLDLALGTGRVPLLVLDGRIEAASRLDRYVGFEVSPEGVPQYVELVRDPFFGDVGAGSLILGDGAGSVEGRRAIRATLFDVVSYTRGHFEGDGFVEFGSTWGLGLDVGGAVRLAGLASGDATMTRIGERLAMRASYGVTDIGDGFVRSTYGGLTLGWRP</sequence>
<proteinExistence type="predicted"/>
<feature type="signal peptide" evidence="1">
    <location>
        <begin position="1"/>
        <end position="17"/>
    </location>
</feature>
<keyword evidence="1" id="KW-0732">Signal</keyword>
<protein>
    <recommendedName>
        <fullName evidence="4">DUF5723 domain-containing protein</fullName>
    </recommendedName>
</protein>
<evidence type="ECO:0000313" key="2">
    <source>
        <dbReference type="EMBL" id="OZC04144.1"/>
    </source>
</evidence>
<name>A0A259U2X4_9BACT</name>
<evidence type="ECO:0000256" key="1">
    <source>
        <dbReference type="SAM" id="SignalP"/>
    </source>
</evidence>
<dbReference type="EMBL" id="MQWB01000001">
    <property type="protein sequence ID" value="OZC04144.1"/>
    <property type="molecule type" value="Genomic_DNA"/>
</dbReference>
<comment type="caution">
    <text evidence="2">The sequence shown here is derived from an EMBL/GenBank/DDBJ whole genome shotgun (WGS) entry which is preliminary data.</text>
</comment>
<keyword evidence="3" id="KW-1185">Reference proteome</keyword>
<accession>A0A259U2X4</accession>
<gene>
    <name evidence="2" type="ORF">BSZ36_14830</name>
</gene>
<organism evidence="2 3">
    <name type="scientific">Rubricoccus marinus</name>
    <dbReference type="NCBI Taxonomy" id="716817"/>
    <lineage>
        <taxon>Bacteria</taxon>
        <taxon>Pseudomonadati</taxon>
        <taxon>Rhodothermota</taxon>
        <taxon>Rhodothermia</taxon>
        <taxon>Rhodothermales</taxon>
        <taxon>Rubricoccaceae</taxon>
        <taxon>Rubricoccus</taxon>
    </lineage>
</organism>
<dbReference type="InParanoid" id="A0A259U2X4"/>
<reference evidence="2 3" key="1">
    <citation type="submission" date="2016-11" db="EMBL/GenBank/DDBJ databases">
        <title>Study of marine rhodopsin-containing bacteria.</title>
        <authorList>
            <person name="Yoshizawa S."/>
            <person name="Kumagai Y."/>
            <person name="Kogure K."/>
        </authorList>
    </citation>
    <scope>NUCLEOTIDE SEQUENCE [LARGE SCALE GENOMIC DNA]</scope>
    <source>
        <strain evidence="2 3">SG-29</strain>
    </source>
</reference>
<evidence type="ECO:0000313" key="3">
    <source>
        <dbReference type="Proteomes" id="UP000216446"/>
    </source>
</evidence>
<evidence type="ECO:0008006" key="4">
    <source>
        <dbReference type="Google" id="ProtNLM"/>
    </source>
</evidence>
<dbReference type="AlphaFoldDB" id="A0A259U2X4"/>
<dbReference type="Proteomes" id="UP000216446">
    <property type="component" value="Unassembled WGS sequence"/>
</dbReference>
<dbReference type="RefSeq" id="WP_094550291.1">
    <property type="nucleotide sequence ID" value="NZ_MQWB01000001.1"/>
</dbReference>
<feature type="chain" id="PRO_5012356245" description="DUF5723 domain-containing protein" evidence="1">
    <location>
        <begin position="18"/>
        <end position="409"/>
    </location>
</feature>